<proteinExistence type="predicted"/>
<organism evidence="2 3">
    <name type="scientific">Mycolicibacterium wolinskyi</name>
    <dbReference type="NCBI Taxonomy" id="59750"/>
    <lineage>
        <taxon>Bacteria</taxon>
        <taxon>Bacillati</taxon>
        <taxon>Actinomycetota</taxon>
        <taxon>Actinomycetes</taxon>
        <taxon>Mycobacteriales</taxon>
        <taxon>Mycobacteriaceae</taxon>
        <taxon>Mycolicibacterium</taxon>
    </lineage>
</organism>
<sequence length="124" mass="13311">MSEVRCRAAIVDQWNDIFLVGVSASACLALTEIAVLGERPLIVLGISRTGRHERYLATTGSACPSKWKLARPSGGGTPWRDEPSPGDRAEIPAPSTMRTWMTHPSTASGNTGEDDLDDVLYRGG</sequence>
<dbReference type="PROSITE" id="PS51257">
    <property type="entry name" value="PROKAR_LIPOPROTEIN"/>
    <property type="match status" value="1"/>
</dbReference>
<comment type="caution">
    <text evidence="2">The sequence shown here is derived from an EMBL/GenBank/DDBJ whole genome shotgun (WGS) entry which is preliminary data.</text>
</comment>
<feature type="compositionally biased region" description="Polar residues" evidence="1">
    <location>
        <begin position="96"/>
        <end position="111"/>
    </location>
</feature>
<evidence type="ECO:0000256" key="1">
    <source>
        <dbReference type="SAM" id="MobiDB-lite"/>
    </source>
</evidence>
<dbReference type="PATRIC" id="fig|59750.3.peg.5189"/>
<protein>
    <submittedName>
        <fullName evidence="2">Uncharacterized protein</fullName>
    </submittedName>
</protein>
<feature type="compositionally biased region" description="Basic and acidic residues" evidence="1">
    <location>
        <begin position="79"/>
        <end position="90"/>
    </location>
</feature>
<gene>
    <name evidence="2" type="ORF">AFM11_34250</name>
</gene>
<keyword evidence="3" id="KW-1185">Reference proteome</keyword>
<evidence type="ECO:0000313" key="2">
    <source>
        <dbReference type="EMBL" id="KWX19709.1"/>
    </source>
</evidence>
<feature type="region of interest" description="Disordered" evidence="1">
    <location>
        <begin position="67"/>
        <end position="124"/>
    </location>
</feature>
<dbReference type="Proteomes" id="UP000070612">
    <property type="component" value="Unassembled WGS sequence"/>
</dbReference>
<dbReference type="EMBL" id="LGTW01000037">
    <property type="protein sequence ID" value="KWX19709.1"/>
    <property type="molecule type" value="Genomic_DNA"/>
</dbReference>
<reference evidence="2 3" key="1">
    <citation type="submission" date="2015-07" db="EMBL/GenBank/DDBJ databases">
        <title>A draft genome sequence of Mycobacterium wolinskyi.</title>
        <authorList>
            <person name="de Man T.J."/>
            <person name="Perry K.A."/>
            <person name="Coulliette A.D."/>
            <person name="Jensen B."/>
            <person name="Toney N.C."/>
            <person name="Limbago B.M."/>
            <person name="Noble-Wang J."/>
        </authorList>
    </citation>
    <scope>NUCLEOTIDE SEQUENCE [LARGE SCALE GENOMIC DNA]</scope>
    <source>
        <strain evidence="2 3">CDC_01</strain>
    </source>
</reference>
<name>A0A132PBK4_9MYCO</name>
<dbReference type="AlphaFoldDB" id="A0A132PBK4"/>
<accession>A0A132PBK4</accession>
<evidence type="ECO:0000313" key="3">
    <source>
        <dbReference type="Proteomes" id="UP000070612"/>
    </source>
</evidence>